<evidence type="ECO:0000313" key="6">
    <source>
        <dbReference type="EMBL" id="OAA33453.1"/>
    </source>
</evidence>
<proteinExistence type="predicted"/>
<evidence type="ECO:0000313" key="7">
    <source>
        <dbReference type="Proteomes" id="UP000078544"/>
    </source>
</evidence>
<organism evidence="6 7">
    <name type="scientific">Moelleriella libera RCEF 2490</name>
    <dbReference type="NCBI Taxonomy" id="1081109"/>
    <lineage>
        <taxon>Eukaryota</taxon>
        <taxon>Fungi</taxon>
        <taxon>Dikarya</taxon>
        <taxon>Ascomycota</taxon>
        <taxon>Pezizomycotina</taxon>
        <taxon>Sordariomycetes</taxon>
        <taxon>Hypocreomycetidae</taxon>
        <taxon>Hypocreales</taxon>
        <taxon>Clavicipitaceae</taxon>
        <taxon>Moelleriella</taxon>
    </lineage>
</organism>
<dbReference type="Proteomes" id="UP000078544">
    <property type="component" value="Unassembled WGS sequence"/>
</dbReference>
<feature type="domain" description="DNA endonuclease activator Ctp1 C-terminal" evidence="5">
    <location>
        <begin position="567"/>
        <end position="680"/>
    </location>
</feature>
<accession>A0A166VAN7</accession>
<dbReference type="GO" id="GO:0005634">
    <property type="term" value="C:nucleus"/>
    <property type="evidence" value="ECO:0007669"/>
    <property type="project" value="UniProtKB-SubCell"/>
</dbReference>
<dbReference type="Pfam" id="PF08573">
    <property type="entry name" value="SAE2"/>
    <property type="match status" value="1"/>
</dbReference>
<feature type="region of interest" description="Disordered" evidence="4">
    <location>
        <begin position="42"/>
        <end position="76"/>
    </location>
</feature>
<dbReference type="AlphaFoldDB" id="A0A166VAN7"/>
<sequence length="715" mass="79540">MSAAWFDHGRPALFKALNAVCDQIGRDIDAELQRTNADAREAIDFTEQPRAEQNATVASLGTQDPDLRNHSARSRSTTIIPNPAVAAFTKKASHRDAVRRAHLNDASSATPPSTDDPEHIDPPSCQICVKHLRRYYALSANFRVAKEALQHRRNERNKWICYAEYLRKKIALAEERYGVEILEQKARSVEVPSAKAREADDGTFNPALSFMSDSENAAADDEPELPELPAQDALGGELPPFRLTNSQSTQGQASDEPSEPVERHLPSSGAKDSALVSQEPSSDIPEIISEREVKKRKRGDGDSVQVIVPLVKEEPSEGSSPIMAISPVRLLTQESIDLGDIAQKVQTPRKRQCAELDTVEVNTVPLPRLGIFTPEHGGNTRQAQSAQATRMLSALTPLDVNARIIRPATDKRVNIGKRRQHMDENTSLAEHGAAYRALALAVPVDPENVRSGKSRLNTLLDGSAKDVGIDISPLRRTHLADSARGVRLSIPDRRQLPFDKDASRPNETNLDNALLNPELATESGSPVSLEQHGRPQLRGSLRLKPISELRLTDFKINPAANEGHDFAFSEVVRDRDVRACLPGCVDMHCCGKTFRALAISQRPDAPLTAAERQEEQRLLESYLGDFSYRLASMDREERLGLWIEAKTQELANKYGKHRHRFTRMQSPPGFWDADFPSTQQLQADKAESEKRVRRAVADRYREAMKPDGRWKFTDE</sequence>
<comment type="caution">
    <text evidence="6">The sequence shown here is derived from an EMBL/GenBank/DDBJ whole genome shotgun (WGS) entry which is preliminary data.</text>
</comment>
<dbReference type="OrthoDB" id="5801062at2759"/>
<evidence type="ECO:0000256" key="3">
    <source>
        <dbReference type="ARBA" id="ARBA00023242"/>
    </source>
</evidence>
<feature type="region of interest" description="Disordered" evidence="4">
    <location>
        <begin position="188"/>
        <end position="301"/>
    </location>
</feature>
<evidence type="ECO:0000256" key="4">
    <source>
        <dbReference type="SAM" id="MobiDB-lite"/>
    </source>
</evidence>
<protein>
    <submittedName>
        <fullName evidence="6">DNA repair protein Sae2/CtIP</fullName>
    </submittedName>
</protein>
<name>A0A166VAN7_9HYPO</name>
<dbReference type="GO" id="GO:0006281">
    <property type="term" value="P:DNA repair"/>
    <property type="evidence" value="ECO:0007669"/>
    <property type="project" value="InterPro"/>
</dbReference>
<dbReference type="STRING" id="1081109.A0A166VAN7"/>
<dbReference type="EMBL" id="AZGY01000001">
    <property type="protein sequence ID" value="OAA33453.1"/>
    <property type="molecule type" value="Genomic_DNA"/>
</dbReference>
<keyword evidence="7" id="KW-1185">Reference proteome</keyword>
<feature type="compositionally biased region" description="Polar residues" evidence="4">
    <location>
        <begin position="51"/>
        <end position="62"/>
    </location>
</feature>
<keyword evidence="2" id="KW-0227">DNA damage</keyword>
<comment type="subcellular location">
    <subcellularLocation>
        <location evidence="1">Nucleus</location>
    </subcellularLocation>
</comment>
<evidence type="ECO:0000256" key="2">
    <source>
        <dbReference type="ARBA" id="ARBA00022763"/>
    </source>
</evidence>
<dbReference type="InterPro" id="IPR013882">
    <property type="entry name" value="Ctp1_C"/>
</dbReference>
<keyword evidence="3" id="KW-0539">Nucleus</keyword>
<evidence type="ECO:0000256" key="1">
    <source>
        <dbReference type="ARBA" id="ARBA00004123"/>
    </source>
</evidence>
<evidence type="ECO:0000259" key="5">
    <source>
        <dbReference type="Pfam" id="PF08573"/>
    </source>
</evidence>
<gene>
    <name evidence="6" type="ORF">AAL_00918</name>
</gene>
<reference evidence="6 7" key="1">
    <citation type="journal article" date="2016" name="Genome Biol. Evol.">
        <title>Divergent and convergent evolution of fungal pathogenicity.</title>
        <authorList>
            <person name="Shang Y."/>
            <person name="Xiao G."/>
            <person name="Zheng P."/>
            <person name="Cen K."/>
            <person name="Zhan S."/>
            <person name="Wang C."/>
        </authorList>
    </citation>
    <scope>NUCLEOTIDE SEQUENCE [LARGE SCALE GENOMIC DNA]</scope>
    <source>
        <strain evidence="6 7">RCEF 2490</strain>
    </source>
</reference>
<feature type="compositionally biased region" description="Polar residues" evidence="4">
    <location>
        <begin position="243"/>
        <end position="255"/>
    </location>
</feature>
<feature type="region of interest" description="Disordered" evidence="4">
    <location>
        <begin position="496"/>
        <end position="515"/>
    </location>
</feature>